<proteinExistence type="predicted"/>
<dbReference type="InParanoid" id="A0A1X7VAU5"/>
<evidence type="ECO:0000313" key="1">
    <source>
        <dbReference type="EnsemblMetazoa" id="Aqu2.1.37425_001"/>
    </source>
</evidence>
<reference evidence="1" key="1">
    <citation type="submission" date="2017-05" db="UniProtKB">
        <authorList>
            <consortium name="EnsemblMetazoa"/>
        </authorList>
    </citation>
    <scope>IDENTIFICATION</scope>
</reference>
<sequence>MARTPFYNNNNNKH</sequence>
<accession>A0A1X7VAU5</accession>
<name>A0A1X7VAU5_AMPQE</name>
<protein>
    <submittedName>
        <fullName evidence="1">Uncharacterized protein</fullName>
    </submittedName>
</protein>
<dbReference type="EnsemblMetazoa" id="Aqu2.1.37425_001">
    <property type="protein sequence ID" value="Aqu2.1.37425_001"/>
    <property type="gene ID" value="Aqu2.1.37425"/>
</dbReference>
<organism evidence="1">
    <name type="scientific">Amphimedon queenslandica</name>
    <name type="common">Sponge</name>
    <dbReference type="NCBI Taxonomy" id="400682"/>
    <lineage>
        <taxon>Eukaryota</taxon>
        <taxon>Metazoa</taxon>
        <taxon>Porifera</taxon>
        <taxon>Demospongiae</taxon>
        <taxon>Heteroscleromorpha</taxon>
        <taxon>Haplosclerida</taxon>
        <taxon>Niphatidae</taxon>
        <taxon>Amphimedon</taxon>
    </lineage>
</organism>